<dbReference type="PANTHER" id="PTHR11808:SF15">
    <property type="entry name" value="CYSTATHIONINE GAMMA-LYASE"/>
    <property type="match status" value="1"/>
</dbReference>
<evidence type="ECO:0000256" key="2">
    <source>
        <dbReference type="ARBA" id="ARBA00009077"/>
    </source>
</evidence>
<keyword evidence="3 4" id="KW-0663">Pyridoxal phosphate</keyword>
<dbReference type="InterPro" id="IPR000277">
    <property type="entry name" value="Cys/Met-Metab_PyrdxlP-dep_enz"/>
</dbReference>
<dbReference type="GO" id="GO:0030170">
    <property type="term" value="F:pyridoxal phosphate binding"/>
    <property type="evidence" value="ECO:0007669"/>
    <property type="project" value="InterPro"/>
</dbReference>
<dbReference type="FunFam" id="3.90.1150.10:FF:000033">
    <property type="entry name" value="Cystathionine gamma-synthase"/>
    <property type="match status" value="1"/>
</dbReference>
<organism evidence="6 7">
    <name type="scientific">Bizionia echini</name>
    <dbReference type="NCBI Taxonomy" id="649333"/>
    <lineage>
        <taxon>Bacteria</taxon>
        <taxon>Pseudomonadati</taxon>
        <taxon>Bacteroidota</taxon>
        <taxon>Flavobacteriia</taxon>
        <taxon>Flavobacteriales</taxon>
        <taxon>Flavobacteriaceae</taxon>
        <taxon>Bizionia</taxon>
    </lineage>
</organism>
<name>A0A1I4ZX73_9FLAO</name>
<dbReference type="FunFam" id="3.40.640.10:FF:000009">
    <property type="entry name" value="Cystathionine gamma-synthase homolog"/>
    <property type="match status" value="1"/>
</dbReference>
<gene>
    <name evidence="6" type="ORF">SAMN04487989_1011146</name>
</gene>
<feature type="modified residue" description="N6-(pyridoxal phosphate)lysine" evidence="4">
    <location>
        <position position="193"/>
    </location>
</feature>
<protein>
    <submittedName>
        <fullName evidence="6">Cystathionine beta-lyase</fullName>
    </submittedName>
</protein>
<dbReference type="GO" id="GO:0005737">
    <property type="term" value="C:cytoplasm"/>
    <property type="evidence" value="ECO:0007669"/>
    <property type="project" value="TreeGrafter"/>
</dbReference>
<keyword evidence="6" id="KW-0456">Lyase</keyword>
<sequence length="389" mass="42170">MSATKIIHSIPSDPLTGAISVPVYQTSTFIQEAPGVNKGFDYARSNNPTRKVLEDVVAQLEAGHSGFAFSTGLAAIDAVLKLLTHGDEIVAVDDIYGGAYRLFTHVYEKLGVKINYVDTTNPDNVANAISSKTKLIWIESPTNPTLKVSDIQEIAKIAKSIGAYLVVDNTFASPIAQQPLKLGADIVIHSGTKYIGGHSDLVAGLVVTKTPELSEKIKFVQNASGGVLGPWDCFLTIRGIETLELRYKKQCENAFAVAAFLVNHPAVQDVYFPGLVTHKNHEIAKRQQNGLFGGIVSFSLKEDTQEAANQFVTSTNYFKLAESLGGVKSLLCHPPQMTHASVPRERRLQAGIKDSLIRLSCGIEDAEDLITDLSKAFAAVKTTRNYVKQ</sequence>
<dbReference type="EMBL" id="FOVN01000001">
    <property type="protein sequence ID" value="SFN54649.1"/>
    <property type="molecule type" value="Genomic_DNA"/>
</dbReference>
<dbReference type="PIRSF" id="PIRSF001434">
    <property type="entry name" value="CGS"/>
    <property type="match status" value="1"/>
</dbReference>
<dbReference type="GO" id="GO:0009086">
    <property type="term" value="P:methionine biosynthetic process"/>
    <property type="evidence" value="ECO:0007669"/>
    <property type="project" value="UniProtKB-ARBA"/>
</dbReference>
<dbReference type="Gene3D" id="3.90.1150.10">
    <property type="entry name" value="Aspartate Aminotransferase, domain 1"/>
    <property type="match status" value="1"/>
</dbReference>
<evidence type="ECO:0000256" key="3">
    <source>
        <dbReference type="ARBA" id="ARBA00022898"/>
    </source>
</evidence>
<comment type="cofactor">
    <cofactor evidence="1 5">
        <name>pyridoxal 5'-phosphate</name>
        <dbReference type="ChEBI" id="CHEBI:597326"/>
    </cofactor>
</comment>
<evidence type="ECO:0000256" key="1">
    <source>
        <dbReference type="ARBA" id="ARBA00001933"/>
    </source>
</evidence>
<reference evidence="7" key="1">
    <citation type="submission" date="2016-10" db="EMBL/GenBank/DDBJ databases">
        <authorList>
            <person name="Varghese N."/>
            <person name="Submissions S."/>
        </authorList>
    </citation>
    <scope>NUCLEOTIDE SEQUENCE [LARGE SCALE GENOMIC DNA]</scope>
    <source>
        <strain evidence="7">DSM 23925</strain>
    </source>
</reference>
<evidence type="ECO:0000313" key="7">
    <source>
        <dbReference type="Proteomes" id="UP000198705"/>
    </source>
</evidence>
<dbReference type="RefSeq" id="WP_092206639.1">
    <property type="nucleotide sequence ID" value="NZ_FOVN01000001.1"/>
</dbReference>
<dbReference type="STRING" id="649333.SAMN04487989_1011146"/>
<keyword evidence="7" id="KW-1185">Reference proteome</keyword>
<dbReference type="OrthoDB" id="9803729at2"/>
<dbReference type="Pfam" id="PF01053">
    <property type="entry name" value="Cys_Met_Meta_PP"/>
    <property type="match status" value="1"/>
</dbReference>
<dbReference type="InterPro" id="IPR054542">
    <property type="entry name" value="Cys_met_metab_PP"/>
</dbReference>
<evidence type="ECO:0000313" key="6">
    <source>
        <dbReference type="EMBL" id="SFN54649.1"/>
    </source>
</evidence>
<dbReference type="AlphaFoldDB" id="A0A1I4ZX73"/>
<evidence type="ECO:0000256" key="5">
    <source>
        <dbReference type="RuleBase" id="RU362118"/>
    </source>
</evidence>
<dbReference type="GO" id="GO:0004123">
    <property type="term" value="F:cystathionine gamma-lyase activity"/>
    <property type="evidence" value="ECO:0007669"/>
    <property type="project" value="TreeGrafter"/>
</dbReference>
<dbReference type="InterPro" id="IPR015424">
    <property type="entry name" value="PyrdxlP-dep_Trfase"/>
</dbReference>
<dbReference type="CDD" id="cd00614">
    <property type="entry name" value="CGS_like"/>
    <property type="match status" value="1"/>
</dbReference>
<dbReference type="PROSITE" id="PS00868">
    <property type="entry name" value="CYS_MET_METAB_PP"/>
    <property type="match status" value="1"/>
</dbReference>
<dbReference type="GO" id="GO:0019346">
    <property type="term" value="P:transsulfuration"/>
    <property type="evidence" value="ECO:0007669"/>
    <property type="project" value="InterPro"/>
</dbReference>
<dbReference type="GO" id="GO:0003962">
    <property type="term" value="F:cystathionine gamma-synthase activity"/>
    <property type="evidence" value="ECO:0007669"/>
    <property type="project" value="TreeGrafter"/>
</dbReference>
<dbReference type="PANTHER" id="PTHR11808">
    <property type="entry name" value="TRANS-SULFURATION ENZYME FAMILY MEMBER"/>
    <property type="match status" value="1"/>
</dbReference>
<dbReference type="InterPro" id="IPR015422">
    <property type="entry name" value="PyrdxlP-dep_Trfase_small"/>
</dbReference>
<dbReference type="Gene3D" id="3.40.640.10">
    <property type="entry name" value="Type I PLP-dependent aspartate aminotransferase-like (Major domain)"/>
    <property type="match status" value="1"/>
</dbReference>
<dbReference type="Proteomes" id="UP000198705">
    <property type="component" value="Unassembled WGS sequence"/>
</dbReference>
<dbReference type="InterPro" id="IPR015421">
    <property type="entry name" value="PyrdxlP-dep_Trfase_major"/>
</dbReference>
<comment type="similarity">
    <text evidence="2 5">Belongs to the trans-sulfuration enzymes family.</text>
</comment>
<proteinExistence type="inferred from homology"/>
<dbReference type="SUPFAM" id="SSF53383">
    <property type="entry name" value="PLP-dependent transferases"/>
    <property type="match status" value="1"/>
</dbReference>
<accession>A0A1I4ZX73</accession>
<dbReference type="GO" id="GO:0019343">
    <property type="term" value="P:cysteine biosynthetic process via cystathionine"/>
    <property type="evidence" value="ECO:0007669"/>
    <property type="project" value="TreeGrafter"/>
</dbReference>
<evidence type="ECO:0000256" key="4">
    <source>
        <dbReference type="PIRSR" id="PIRSR001434-2"/>
    </source>
</evidence>